<proteinExistence type="predicted"/>
<organism evidence="2">
    <name type="scientific">bioreactor metagenome</name>
    <dbReference type="NCBI Taxonomy" id="1076179"/>
    <lineage>
        <taxon>unclassified sequences</taxon>
        <taxon>metagenomes</taxon>
        <taxon>ecological metagenomes</taxon>
    </lineage>
</organism>
<evidence type="ECO:0000256" key="1">
    <source>
        <dbReference type="SAM" id="Phobius"/>
    </source>
</evidence>
<keyword evidence="1" id="KW-1133">Transmembrane helix</keyword>
<protein>
    <submittedName>
        <fullName evidence="2">Uncharacterized protein</fullName>
    </submittedName>
</protein>
<feature type="transmembrane region" description="Helical" evidence="1">
    <location>
        <begin position="28"/>
        <end position="46"/>
    </location>
</feature>
<comment type="caution">
    <text evidence="2">The sequence shown here is derived from an EMBL/GenBank/DDBJ whole genome shotgun (WGS) entry which is preliminary data.</text>
</comment>
<dbReference type="EMBL" id="VSSQ01120918">
    <property type="protein sequence ID" value="MPN53619.1"/>
    <property type="molecule type" value="Genomic_DNA"/>
</dbReference>
<reference evidence="2" key="1">
    <citation type="submission" date="2019-08" db="EMBL/GenBank/DDBJ databases">
        <authorList>
            <person name="Kucharzyk K."/>
            <person name="Murdoch R.W."/>
            <person name="Higgins S."/>
            <person name="Loffler F."/>
        </authorList>
    </citation>
    <scope>NUCLEOTIDE SEQUENCE</scope>
</reference>
<gene>
    <name evidence="2" type="ORF">SDC9_201283</name>
</gene>
<name>A0A645IT82_9ZZZZ</name>
<evidence type="ECO:0000313" key="2">
    <source>
        <dbReference type="EMBL" id="MPN53619.1"/>
    </source>
</evidence>
<accession>A0A645IT82</accession>
<dbReference type="AlphaFoldDB" id="A0A645IT82"/>
<keyword evidence="1" id="KW-0812">Transmembrane</keyword>
<sequence length="57" mass="6506">MDYILTHKSLLADLCDHVSAILEKYNDIIYIGTFANIFSIIIPLQVHSDKTLRLVCI</sequence>
<keyword evidence="1" id="KW-0472">Membrane</keyword>